<protein>
    <submittedName>
        <fullName evidence="2">CAP domain-containing protein</fullName>
    </submittedName>
</protein>
<dbReference type="InterPro" id="IPR013783">
    <property type="entry name" value="Ig-like_fold"/>
</dbReference>
<evidence type="ECO:0000313" key="2">
    <source>
        <dbReference type="EMBL" id="MST50789.1"/>
    </source>
</evidence>
<keyword evidence="3" id="KW-1185">Reference proteome</keyword>
<sequence length="509" mass="55184">MPVKNTKRGALSDAGKRSALAMVNSMRYAAGLDEVTLSDEQGNLAQAAAFVSYSIGELTHTPAENRSKPGSMSDTDWNDGVRGCCSSNLACGYGSLNTAVLAWSDDSDGSNISKVGHRRWLLNPSMGTAGFGTADGYYAMYAVDMSGRGTQTGVAWPAQNMPVEYFHGDEPWSISVGQRVTKENVAVTLTRISDGKVWTFRGTDAYEASDSGKYFNVDNDEYGKPGCIIFRPDGVEGYNAGDRYMVEITGAADDTIRYSVTFFDAVEETAVSSGMAGASMASDNDAGRANGVPGTMLTTEELDAAVAEIGSDELKGSPYHLLQFKSTSQSRHSVKLSWKKMKGAKKYIIYGNRCGKKYRYKKIAVVSGSDLKVNSAAKKKIKKGSWYKFLVFAADQNDNILAASKTVHVCTAGGKYTNVKSLKLVSAKKTQTALKKLKIGKKYRLKIHQTRASGKRRLKTHRGLRYESSDSGVASVSNKGVVRGKRKGICHIYVYAQNGVRISVKVKVR</sequence>
<accession>A0A6L5Y274</accession>
<dbReference type="InterPro" id="IPR014044">
    <property type="entry name" value="CAP_dom"/>
</dbReference>
<dbReference type="CDD" id="cd05379">
    <property type="entry name" value="CAP_bacterial"/>
    <property type="match status" value="1"/>
</dbReference>
<dbReference type="RefSeq" id="WP_154573276.1">
    <property type="nucleotide sequence ID" value="NZ_VUMZ01000001.1"/>
</dbReference>
<dbReference type="Pfam" id="PF00188">
    <property type="entry name" value="CAP"/>
    <property type="match status" value="1"/>
</dbReference>
<dbReference type="SUPFAM" id="SSF55797">
    <property type="entry name" value="PR-1-like"/>
    <property type="match status" value="1"/>
</dbReference>
<dbReference type="GeneID" id="303113769"/>
<dbReference type="InterPro" id="IPR008964">
    <property type="entry name" value="Invasin/intimin_cell_adhesion"/>
</dbReference>
<dbReference type="InterPro" id="IPR035940">
    <property type="entry name" value="CAP_sf"/>
</dbReference>
<dbReference type="Proteomes" id="UP000474676">
    <property type="component" value="Unassembled WGS sequence"/>
</dbReference>
<evidence type="ECO:0000259" key="1">
    <source>
        <dbReference type="Pfam" id="PF00188"/>
    </source>
</evidence>
<dbReference type="Gene3D" id="2.60.40.10">
    <property type="entry name" value="Immunoglobulins"/>
    <property type="match status" value="1"/>
</dbReference>
<proteinExistence type="predicted"/>
<dbReference type="Gene3D" id="3.40.33.10">
    <property type="entry name" value="CAP"/>
    <property type="match status" value="1"/>
</dbReference>
<evidence type="ECO:0000313" key="3">
    <source>
        <dbReference type="Proteomes" id="UP000474676"/>
    </source>
</evidence>
<dbReference type="EMBL" id="VUMZ01000001">
    <property type="protein sequence ID" value="MST50789.1"/>
    <property type="molecule type" value="Genomic_DNA"/>
</dbReference>
<name>A0A6L5Y274_9FIRM</name>
<dbReference type="Gene3D" id="2.60.40.1080">
    <property type="match status" value="1"/>
</dbReference>
<gene>
    <name evidence="2" type="ORF">FYJ64_00400</name>
</gene>
<feature type="domain" description="SCP" evidence="1">
    <location>
        <begin position="20"/>
        <end position="137"/>
    </location>
</feature>
<organism evidence="2 3">
    <name type="scientific">Hornefia butyriciproducens</name>
    <dbReference type="NCBI Taxonomy" id="2652293"/>
    <lineage>
        <taxon>Bacteria</taxon>
        <taxon>Bacillati</taxon>
        <taxon>Bacillota</taxon>
        <taxon>Clostridia</taxon>
        <taxon>Peptostreptococcales</taxon>
        <taxon>Anaerovoracaceae</taxon>
        <taxon>Hornefia</taxon>
    </lineage>
</organism>
<dbReference type="AlphaFoldDB" id="A0A6L5Y274"/>
<dbReference type="SUPFAM" id="SSF49373">
    <property type="entry name" value="Invasin/intimin cell-adhesion fragments"/>
    <property type="match status" value="1"/>
</dbReference>
<comment type="caution">
    <text evidence="2">The sequence shown here is derived from an EMBL/GenBank/DDBJ whole genome shotgun (WGS) entry which is preliminary data.</text>
</comment>
<reference evidence="2 3" key="1">
    <citation type="submission" date="2019-08" db="EMBL/GenBank/DDBJ databases">
        <title>In-depth cultivation of the pig gut microbiome towards novel bacterial diversity and tailored functional studies.</title>
        <authorList>
            <person name="Wylensek D."/>
            <person name="Hitch T.C.A."/>
            <person name="Clavel T."/>
        </authorList>
    </citation>
    <scope>NUCLEOTIDE SEQUENCE [LARGE SCALE GENOMIC DNA]</scope>
    <source>
        <strain evidence="2 3">WCA-MUC-591-APC-3H</strain>
    </source>
</reference>